<gene>
    <name evidence="3" type="primary">LOC116943778</name>
</gene>
<dbReference type="RefSeq" id="XP_032812876.1">
    <property type="nucleotide sequence ID" value="XM_032956985.1"/>
</dbReference>
<organism evidence="2 3">
    <name type="scientific">Petromyzon marinus</name>
    <name type="common">Sea lamprey</name>
    <dbReference type="NCBI Taxonomy" id="7757"/>
    <lineage>
        <taxon>Eukaryota</taxon>
        <taxon>Metazoa</taxon>
        <taxon>Chordata</taxon>
        <taxon>Craniata</taxon>
        <taxon>Vertebrata</taxon>
        <taxon>Cyclostomata</taxon>
        <taxon>Hyperoartia</taxon>
        <taxon>Petromyzontiformes</taxon>
        <taxon>Petromyzontidae</taxon>
        <taxon>Petromyzon</taxon>
    </lineage>
</organism>
<evidence type="ECO:0000259" key="1">
    <source>
        <dbReference type="Pfam" id="PF08385"/>
    </source>
</evidence>
<proteinExistence type="predicted"/>
<dbReference type="Proteomes" id="UP001318040">
    <property type="component" value="Chromosome 19"/>
</dbReference>
<dbReference type="Pfam" id="PF08385">
    <property type="entry name" value="DHC_N1"/>
    <property type="match status" value="1"/>
</dbReference>
<protein>
    <submittedName>
        <fullName evidence="3">Dynein heavy chain 9, axonemal-like</fullName>
    </submittedName>
</protein>
<dbReference type="KEGG" id="pmrn:116943778"/>
<sequence length="82" mass="9224">MPTPCLEEARDVSLHLRPLARHLDALERAELPAAAPLLAPLLRTVTLAWSRSERYGRPERIVVLLQEIANLLIQQAGPRRGR</sequence>
<feature type="domain" description="Dynein heavy chain tail" evidence="1">
    <location>
        <begin position="5"/>
        <end position="76"/>
    </location>
</feature>
<dbReference type="InterPro" id="IPR013594">
    <property type="entry name" value="Dynein_heavy_tail"/>
</dbReference>
<dbReference type="GeneID" id="116943778"/>
<reference evidence="3" key="1">
    <citation type="submission" date="2025-08" db="UniProtKB">
        <authorList>
            <consortium name="RefSeq"/>
        </authorList>
    </citation>
    <scope>IDENTIFICATION</scope>
    <source>
        <tissue evidence="3">Sperm</tissue>
    </source>
</reference>
<evidence type="ECO:0000313" key="2">
    <source>
        <dbReference type="Proteomes" id="UP001318040"/>
    </source>
</evidence>
<name>A0AAJ7T7N5_PETMA</name>
<accession>A0AAJ7T7N5</accession>
<keyword evidence="2" id="KW-1185">Reference proteome</keyword>
<evidence type="ECO:0000313" key="3">
    <source>
        <dbReference type="RefSeq" id="XP_032812876.1"/>
    </source>
</evidence>
<dbReference type="AlphaFoldDB" id="A0AAJ7T7N5"/>